<gene>
    <name evidence="2" type="ORF">GCM10010985_40260</name>
</gene>
<evidence type="ECO:0000313" key="2">
    <source>
        <dbReference type="EMBL" id="GGD81754.1"/>
    </source>
</evidence>
<proteinExistence type="predicted"/>
<protein>
    <submittedName>
        <fullName evidence="2">Uncharacterized protein</fullName>
    </submittedName>
</protein>
<evidence type="ECO:0000256" key="1">
    <source>
        <dbReference type="SAM" id="MobiDB-lite"/>
    </source>
</evidence>
<name>A0ABQ1RWW4_9BURK</name>
<evidence type="ECO:0000313" key="3">
    <source>
        <dbReference type="Proteomes" id="UP000597138"/>
    </source>
</evidence>
<reference evidence="3" key="1">
    <citation type="journal article" date="2019" name="Int. J. Syst. Evol. Microbiol.">
        <title>The Global Catalogue of Microorganisms (GCM) 10K type strain sequencing project: providing services to taxonomists for standard genome sequencing and annotation.</title>
        <authorList>
            <consortium name="The Broad Institute Genomics Platform"/>
            <consortium name="The Broad Institute Genome Sequencing Center for Infectious Disease"/>
            <person name="Wu L."/>
            <person name="Ma J."/>
        </authorList>
    </citation>
    <scope>NUCLEOTIDE SEQUENCE [LARGE SCALE GENOMIC DNA]</scope>
    <source>
        <strain evidence="3">CGMCC 1.11013</strain>
    </source>
</reference>
<dbReference type="Proteomes" id="UP000597138">
    <property type="component" value="Unassembled WGS sequence"/>
</dbReference>
<keyword evidence="3" id="KW-1185">Reference proteome</keyword>
<dbReference type="EMBL" id="BMEG01000007">
    <property type="protein sequence ID" value="GGD81754.1"/>
    <property type="molecule type" value="Genomic_DNA"/>
</dbReference>
<feature type="region of interest" description="Disordered" evidence="1">
    <location>
        <begin position="1"/>
        <end position="55"/>
    </location>
</feature>
<organism evidence="2 3">
    <name type="scientific">Caballeronia grimmiae</name>
    <dbReference type="NCBI Taxonomy" id="1071679"/>
    <lineage>
        <taxon>Bacteria</taxon>
        <taxon>Pseudomonadati</taxon>
        <taxon>Pseudomonadota</taxon>
        <taxon>Betaproteobacteria</taxon>
        <taxon>Burkholderiales</taxon>
        <taxon>Burkholderiaceae</taxon>
        <taxon>Caballeronia</taxon>
    </lineage>
</organism>
<accession>A0ABQ1RWW4</accession>
<comment type="caution">
    <text evidence="2">The sequence shown here is derived from an EMBL/GenBank/DDBJ whole genome shotgun (WGS) entry which is preliminary data.</text>
</comment>
<dbReference type="RefSeq" id="WP_167569251.1">
    <property type="nucleotide sequence ID" value="NZ_BMEG01000007.1"/>
</dbReference>
<feature type="compositionally biased region" description="Polar residues" evidence="1">
    <location>
        <begin position="36"/>
        <end position="47"/>
    </location>
</feature>
<feature type="compositionally biased region" description="Polar residues" evidence="1">
    <location>
        <begin position="1"/>
        <end position="12"/>
    </location>
</feature>
<sequence>MPDASDPQTPDPSQAEIARGTPPARTPATLPDTDLQPDQQPVRSTPDLSKPGADG</sequence>